<dbReference type="STRING" id="1448318.A0A319FG14"/>
<reference evidence="8 9" key="1">
    <citation type="submission" date="2018-02" db="EMBL/GenBank/DDBJ databases">
        <title>The genomes of Aspergillus section Nigri reveals drivers in fungal speciation.</title>
        <authorList>
            <consortium name="DOE Joint Genome Institute"/>
            <person name="Vesth T.C."/>
            <person name="Nybo J."/>
            <person name="Theobald S."/>
            <person name="Brandl J."/>
            <person name="Frisvad J.C."/>
            <person name="Nielsen K.F."/>
            <person name="Lyhne E.K."/>
            <person name="Kogle M.E."/>
            <person name="Kuo A."/>
            <person name="Riley R."/>
            <person name="Clum A."/>
            <person name="Nolan M."/>
            <person name="Lipzen A."/>
            <person name="Salamov A."/>
            <person name="Henrissat B."/>
            <person name="Wiebenga A."/>
            <person name="De vries R.P."/>
            <person name="Grigoriev I.V."/>
            <person name="Mortensen U.H."/>
            <person name="Andersen M.R."/>
            <person name="Baker S.E."/>
        </authorList>
    </citation>
    <scope>NUCLEOTIDE SEQUENCE [LARGE SCALE GENOMIC DNA]</scope>
    <source>
        <strain evidence="8 9">CBS 121057</strain>
    </source>
</reference>
<evidence type="ECO:0000256" key="7">
    <source>
        <dbReference type="PROSITE-ProRule" id="PRU00221"/>
    </source>
</evidence>
<dbReference type="InterPro" id="IPR019775">
    <property type="entry name" value="WD40_repeat_CS"/>
</dbReference>
<dbReference type="InterPro" id="IPR001680">
    <property type="entry name" value="WD40_rpt"/>
</dbReference>
<dbReference type="PANTHER" id="PTHR14344">
    <property type="entry name" value="WD REPEAT PROTEIN"/>
    <property type="match status" value="1"/>
</dbReference>
<dbReference type="Pfam" id="PF00400">
    <property type="entry name" value="WD40"/>
    <property type="match status" value="2"/>
</dbReference>
<gene>
    <name evidence="8" type="ORF">BO78DRAFT_397871</name>
</gene>
<sequence length="1163" mass="126976">MHPSLEHIDTCVPVTALKALVLRDVKLLLQAQGTYIRLIDEVSGRQLAELKTFKRNNVHGFVALSQKEEAARFVAWGGQSVRAFDLVLSSDDAQRGYEPRLVAASAEYQGPDWILAGCAPDHDEESKSVYVLTAHNAVLGLHIVDGDQSDYEKAIQIRPLVTGVNTILYSADIIALSESHILVAAGTVFGEIIVWSCFTEAGQATGSIHHFFTGHEGSIFGVRISPVIASLRGDQSGRLLASCSDDRTVRIWDISDCERTSRDDAPAYSTDGFELRSTGFGAGNDSELGSESTIASAFGHLARIWGVHFIPVGQGPGKLNLLSRGEDATCILWDLTWDPSSEKPQFRLNEGVSVRKHTGKHIWSLEARSTENAAVIYTGGADGAVKNFTIEADEQGALILPNLHNRIGMSVDPQNPEPHVETSIKGFDFVSQDEFVAVTARGEIQIGQVKSQTRATQHIFKETIFVEDDLRSYSVVGSLAQQGVALLGNARGLIWFYNHNTKSLTKLVDAGQRPLILLALDYKQTSESTAHLTFVAAYAKSEIADLFMVSMSEDTEPSVDRIALKLPYGFGVASASLVYYNQYLALGSMTGNFALYRVSKTDSLEPVMPPSKLHGREGLSYIASFSSLYGEEKQLQPYFLTCGRSGAYGVHKLVISESVEPSVSMRTLHLASLAFNCEVQGAYIDKVSQDLMIYGFQPMDFVLWNESAQTEVARQKSNGGRRSWAFQPSQANAWAGSFLWIQSGFNAMDIQPDASRTLRSGNHGREVKAMCATQRSDGLGPLFATGSEDTNVRIFAPREPQLESRWGAFKCLRLLREHHTGLQSVGWSKDGRFLFTSGGYEQFLVWRTHSIPRFGLGTILDGSCPKSDPNSDLRVTGFDVLDVEDEQAEGGFLLCLTYSNSTIKIFHYSSSAQGGRFTLLANGTYMSNCLTQARFMAKGSSLSLITSSTDGYFTLWDLTTVLEPFYTMSSPLRLKQPVEGASITPSNISCENHCQIHWNSIKCLELADLSDTLSLIVAGGDDNAMTVTLLDTSIENGDGACTIAVPDAHTACIAATKILTQSQNPSEGTARFAVASSGNDHQVKVWWIDIDARKNGPDRIQICKAAEGYSSVADISSLDIIHDESGSKLIVCGAGMEMLRVRLESGWSPPDGYEETSCTYIET</sequence>
<evidence type="ECO:0000256" key="6">
    <source>
        <dbReference type="ARBA" id="ARBA00038255"/>
    </source>
</evidence>
<evidence type="ECO:0000256" key="4">
    <source>
        <dbReference type="ARBA" id="ARBA00022694"/>
    </source>
</evidence>
<dbReference type="OrthoDB" id="5594999at2759"/>
<evidence type="ECO:0000313" key="8">
    <source>
        <dbReference type="EMBL" id="PYI05773.1"/>
    </source>
</evidence>
<dbReference type="GO" id="GO:0005737">
    <property type="term" value="C:cytoplasm"/>
    <property type="evidence" value="ECO:0007669"/>
    <property type="project" value="UniProtKB-SubCell"/>
</dbReference>
<proteinExistence type="inferred from homology"/>
<dbReference type="EMBL" id="KZ826355">
    <property type="protein sequence ID" value="PYI05773.1"/>
    <property type="molecule type" value="Genomic_DNA"/>
</dbReference>
<feature type="repeat" description="WD" evidence="7">
    <location>
        <begin position="212"/>
        <end position="262"/>
    </location>
</feature>
<evidence type="ECO:0000256" key="5">
    <source>
        <dbReference type="ARBA" id="ARBA00022737"/>
    </source>
</evidence>
<keyword evidence="9" id="KW-1185">Reference proteome</keyword>
<dbReference type="AlphaFoldDB" id="A0A319FG14"/>
<evidence type="ECO:0000313" key="9">
    <source>
        <dbReference type="Proteomes" id="UP000248423"/>
    </source>
</evidence>
<dbReference type="SUPFAM" id="SSF50978">
    <property type="entry name" value="WD40 repeat-like"/>
    <property type="match status" value="3"/>
</dbReference>
<dbReference type="SMART" id="SM00320">
    <property type="entry name" value="WD40"/>
    <property type="match status" value="6"/>
</dbReference>
<dbReference type="PROSITE" id="PS00678">
    <property type="entry name" value="WD_REPEATS_1"/>
    <property type="match status" value="1"/>
</dbReference>
<evidence type="ECO:0000256" key="3">
    <source>
        <dbReference type="ARBA" id="ARBA00022574"/>
    </source>
</evidence>
<name>A0A319FG14_ASPSB</name>
<dbReference type="InterPro" id="IPR051973">
    <property type="entry name" value="tRNA_Anticodon_Mtase-Reg"/>
</dbReference>
<dbReference type="PANTHER" id="PTHR14344:SF3">
    <property type="entry name" value="WD REPEAT-CONTAINING PROTEIN 6"/>
    <property type="match status" value="1"/>
</dbReference>
<dbReference type="Gene3D" id="2.130.10.10">
    <property type="entry name" value="YVTN repeat-like/Quinoprotein amine dehydrogenase"/>
    <property type="match status" value="3"/>
</dbReference>
<dbReference type="InterPro" id="IPR015943">
    <property type="entry name" value="WD40/YVTN_repeat-like_dom_sf"/>
</dbReference>
<dbReference type="GO" id="GO:0030488">
    <property type="term" value="P:tRNA methylation"/>
    <property type="evidence" value="ECO:0007669"/>
    <property type="project" value="TreeGrafter"/>
</dbReference>
<comment type="subcellular location">
    <subcellularLocation>
        <location evidence="1">Cytoplasm</location>
    </subcellularLocation>
</comment>
<accession>A0A319FG14</accession>
<dbReference type="PROSITE" id="PS50082">
    <property type="entry name" value="WD_REPEATS_2"/>
    <property type="match status" value="1"/>
</dbReference>
<protein>
    <submittedName>
        <fullName evidence="8">WD40 repeat-like protein</fullName>
    </submittedName>
</protein>
<dbReference type="PROSITE" id="PS50294">
    <property type="entry name" value="WD_REPEATS_REGION"/>
    <property type="match status" value="1"/>
</dbReference>
<dbReference type="VEuPathDB" id="FungiDB:BO78DRAFT_397871"/>
<comment type="similarity">
    <text evidence="6">Belongs to the WD repeat WDR6 family.</text>
</comment>
<keyword evidence="3 7" id="KW-0853">WD repeat</keyword>
<keyword evidence="2" id="KW-0963">Cytoplasm</keyword>
<evidence type="ECO:0000256" key="1">
    <source>
        <dbReference type="ARBA" id="ARBA00004496"/>
    </source>
</evidence>
<dbReference type="InterPro" id="IPR036322">
    <property type="entry name" value="WD40_repeat_dom_sf"/>
</dbReference>
<evidence type="ECO:0000256" key="2">
    <source>
        <dbReference type="ARBA" id="ARBA00022490"/>
    </source>
</evidence>
<keyword evidence="5" id="KW-0677">Repeat</keyword>
<organism evidence="8 9">
    <name type="scientific">Aspergillus sclerotiicarbonarius (strain CBS 121057 / IBT 28362)</name>
    <dbReference type="NCBI Taxonomy" id="1448318"/>
    <lineage>
        <taxon>Eukaryota</taxon>
        <taxon>Fungi</taxon>
        <taxon>Dikarya</taxon>
        <taxon>Ascomycota</taxon>
        <taxon>Pezizomycotina</taxon>
        <taxon>Eurotiomycetes</taxon>
        <taxon>Eurotiomycetidae</taxon>
        <taxon>Eurotiales</taxon>
        <taxon>Aspergillaceae</taxon>
        <taxon>Aspergillus</taxon>
        <taxon>Aspergillus subgen. Circumdati</taxon>
    </lineage>
</organism>
<dbReference type="Proteomes" id="UP000248423">
    <property type="component" value="Unassembled WGS sequence"/>
</dbReference>
<keyword evidence="4" id="KW-0819">tRNA processing</keyword>